<reference evidence="1 2" key="1">
    <citation type="submission" date="2019-06" db="EMBL/GenBank/DDBJ databases">
        <title>Whole genome sequence for Rhodospirillaceae sp. R148.</title>
        <authorList>
            <person name="Wang G."/>
        </authorList>
    </citation>
    <scope>NUCLEOTIDE SEQUENCE [LARGE SCALE GENOMIC DNA]</scope>
    <source>
        <strain evidence="1 2">R148</strain>
    </source>
</reference>
<comment type="caution">
    <text evidence="1">The sequence shown here is derived from an EMBL/GenBank/DDBJ whole genome shotgun (WGS) entry which is preliminary data.</text>
</comment>
<proteinExistence type="predicted"/>
<dbReference type="RefSeq" id="WP_142896119.1">
    <property type="nucleotide sequence ID" value="NZ_ML660054.1"/>
</dbReference>
<dbReference type="Proteomes" id="UP000315252">
    <property type="component" value="Unassembled WGS sequence"/>
</dbReference>
<accession>A0A545TT65</accession>
<sequence length="160" mass="18217">MLEQIRTEPLREIYRYWQSKCRDGVVPSRTDIDPPVELTGKILPYCAMIEVEENPRRYKYCLVGTAINKQYGEETTGRYVDEIDLGDMKSWVISTYDELAATLQPSVISREFRKQSGEFIWFERLALPLSSDGKTVDMIFGGAVVEPLTPLQALRGFGGV</sequence>
<dbReference type="Pfam" id="PF07310">
    <property type="entry name" value="PAS_5"/>
    <property type="match status" value="1"/>
</dbReference>
<dbReference type="OrthoDB" id="8449511at2"/>
<organism evidence="1 2">
    <name type="scientific">Denitrobaculum tricleocarpae</name>
    <dbReference type="NCBI Taxonomy" id="2591009"/>
    <lineage>
        <taxon>Bacteria</taxon>
        <taxon>Pseudomonadati</taxon>
        <taxon>Pseudomonadota</taxon>
        <taxon>Alphaproteobacteria</taxon>
        <taxon>Rhodospirillales</taxon>
        <taxon>Rhodospirillaceae</taxon>
        <taxon>Denitrobaculum</taxon>
    </lineage>
</organism>
<dbReference type="InterPro" id="IPR009922">
    <property type="entry name" value="DUF1457"/>
</dbReference>
<protein>
    <submittedName>
        <fullName evidence="1">PAS domain-containing protein</fullName>
    </submittedName>
</protein>
<evidence type="ECO:0000313" key="2">
    <source>
        <dbReference type="Proteomes" id="UP000315252"/>
    </source>
</evidence>
<evidence type="ECO:0000313" key="1">
    <source>
        <dbReference type="EMBL" id="TQV80406.1"/>
    </source>
</evidence>
<gene>
    <name evidence="1" type="ORF">FKG95_09480</name>
</gene>
<dbReference type="AlphaFoldDB" id="A0A545TT65"/>
<keyword evidence="2" id="KW-1185">Reference proteome</keyword>
<dbReference type="EMBL" id="VHSH01000003">
    <property type="protein sequence ID" value="TQV80406.1"/>
    <property type="molecule type" value="Genomic_DNA"/>
</dbReference>
<name>A0A545TT65_9PROT</name>